<accession>K4KVH1</accession>
<protein>
    <submittedName>
        <fullName evidence="2">Sulfur relay protein TusC</fullName>
    </submittedName>
</protein>
<dbReference type="Gene3D" id="3.40.1260.10">
    <property type="entry name" value="DsrEFH-like"/>
    <property type="match status" value="1"/>
</dbReference>
<dbReference type="RefSeq" id="WP_016389209.1">
    <property type="nucleotide sequence ID" value="NC_018868.3"/>
</dbReference>
<dbReference type="PANTHER" id="PTHR38780:SF1">
    <property type="entry name" value="PROTEIN TUSC"/>
    <property type="match status" value="1"/>
</dbReference>
<dbReference type="HOGENOM" id="CLU_155943_0_1_6"/>
<sequence>MQKPWLFIFTHSPFDGRQAKEGLDVLLATAAFDQPIQLVFWGNGVYQLHKHNQPEQFGLAPVNKQLAALPMYGVDEIYVDNSKHPVAESTLPDARALDKDGLQALIQSALQVLVF</sequence>
<evidence type="ECO:0000313" key="2">
    <source>
        <dbReference type="EMBL" id="AFU97952.2"/>
    </source>
</evidence>
<dbReference type="InterPro" id="IPR027396">
    <property type="entry name" value="DsrEFH-like"/>
</dbReference>
<dbReference type="AlphaFoldDB" id="K4KVH1"/>
<organism evidence="2 3">
    <name type="scientific">Simiduia agarivorans (strain DSM 21679 / JCM 13881 / BCRC 17597 / SA1)</name>
    <dbReference type="NCBI Taxonomy" id="1117647"/>
    <lineage>
        <taxon>Bacteria</taxon>
        <taxon>Pseudomonadati</taxon>
        <taxon>Pseudomonadota</taxon>
        <taxon>Gammaproteobacteria</taxon>
        <taxon>Cellvibrionales</taxon>
        <taxon>Cellvibrionaceae</taxon>
        <taxon>Simiduia</taxon>
    </lineage>
</organism>
<dbReference type="EMBL" id="CP003746">
    <property type="protein sequence ID" value="AFU97952.2"/>
    <property type="molecule type" value="Genomic_DNA"/>
</dbReference>
<dbReference type="OrthoDB" id="9789418at2"/>
<dbReference type="KEGG" id="saga:M5M_03715"/>
<dbReference type="InterPro" id="IPR017462">
    <property type="entry name" value="Sulphur_relay_TusC/DsrF"/>
</dbReference>
<dbReference type="InterPro" id="IPR003787">
    <property type="entry name" value="Sulphur_relay_DsrE/F-like"/>
</dbReference>
<dbReference type="SUPFAM" id="SSF75169">
    <property type="entry name" value="DsrEFH-like"/>
    <property type="match status" value="1"/>
</dbReference>
<dbReference type="eggNOG" id="COG2923">
    <property type="taxonomic scope" value="Bacteria"/>
</dbReference>
<evidence type="ECO:0000256" key="1">
    <source>
        <dbReference type="ARBA" id="ARBA00005996"/>
    </source>
</evidence>
<dbReference type="Pfam" id="PF02635">
    <property type="entry name" value="DsrE"/>
    <property type="match status" value="1"/>
</dbReference>
<dbReference type="STRING" id="1117647.M5M_03715"/>
<dbReference type="PANTHER" id="PTHR38780">
    <property type="entry name" value="PROTEIN TUSC"/>
    <property type="match status" value="1"/>
</dbReference>
<name>K4KVH1_SIMAS</name>
<gene>
    <name evidence="2" type="ordered locus">M5M_03715</name>
</gene>
<proteinExistence type="inferred from homology"/>
<evidence type="ECO:0000313" key="3">
    <source>
        <dbReference type="Proteomes" id="UP000000466"/>
    </source>
</evidence>
<comment type="similarity">
    <text evidence="1">Belongs to the DsrF/TusC family.</text>
</comment>
<keyword evidence="3" id="KW-1185">Reference proteome</keyword>
<dbReference type="Proteomes" id="UP000000466">
    <property type="component" value="Chromosome"/>
</dbReference>
<reference evidence="2 3" key="1">
    <citation type="journal article" date="2013" name="Genome Announc.">
        <title>Complete genome sequence of Simiduia agarivorans SA1(T), a marine bacterium able to degrade a variety of polysaccharides.</title>
        <authorList>
            <person name="Lin S.Y."/>
            <person name="Shieh W.Y."/>
            <person name="Chen J.S."/>
            <person name="Tang S.L."/>
        </authorList>
    </citation>
    <scope>NUCLEOTIDE SEQUENCE [LARGE SCALE GENOMIC DNA]</scope>
    <source>
        <strain evidence="3">DSM 21679 / JCM 13881 / BCRC 17597 / SA1</strain>
    </source>
</reference>